<dbReference type="InterPro" id="IPR050483">
    <property type="entry name" value="CoA-transferase_III_domain"/>
</dbReference>
<dbReference type="SUPFAM" id="SSF89796">
    <property type="entry name" value="CoA-transferase family III (CaiB/BaiF)"/>
    <property type="match status" value="1"/>
</dbReference>
<evidence type="ECO:0000256" key="1">
    <source>
        <dbReference type="ARBA" id="ARBA00022679"/>
    </source>
</evidence>
<comment type="caution">
    <text evidence="3">The sequence shown here is derived from an EMBL/GenBank/DDBJ whole genome shotgun (WGS) entry which is preliminary data.</text>
</comment>
<dbReference type="Proteomes" id="UP000465302">
    <property type="component" value="Unassembled WGS sequence"/>
</dbReference>
<dbReference type="AlphaFoldDB" id="A0A7I9W155"/>
<feature type="region of interest" description="Disordered" evidence="2">
    <location>
        <begin position="332"/>
        <end position="364"/>
    </location>
</feature>
<evidence type="ECO:0000256" key="2">
    <source>
        <dbReference type="SAM" id="MobiDB-lite"/>
    </source>
</evidence>
<evidence type="ECO:0000313" key="4">
    <source>
        <dbReference type="Proteomes" id="UP000465302"/>
    </source>
</evidence>
<dbReference type="InterPro" id="IPR023606">
    <property type="entry name" value="CoA-Trfase_III_dom_1_sf"/>
</dbReference>
<evidence type="ECO:0000313" key="3">
    <source>
        <dbReference type="EMBL" id="GFG51310.1"/>
    </source>
</evidence>
<dbReference type="EMBL" id="BLKS01000001">
    <property type="protein sequence ID" value="GFG51310.1"/>
    <property type="molecule type" value="Genomic_DNA"/>
</dbReference>
<protein>
    <submittedName>
        <fullName evidence="3">CoA transferase</fullName>
    </submittedName>
</protein>
<keyword evidence="1 3" id="KW-0808">Transferase</keyword>
<dbReference type="GO" id="GO:0008410">
    <property type="term" value="F:CoA-transferase activity"/>
    <property type="evidence" value="ECO:0007669"/>
    <property type="project" value="TreeGrafter"/>
</dbReference>
<dbReference type="PANTHER" id="PTHR48207:SF3">
    <property type="entry name" value="SUCCINATE--HYDROXYMETHYLGLUTARATE COA-TRANSFERASE"/>
    <property type="match status" value="1"/>
</dbReference>
<dbReference type="InterPro" id="IPR003673">
    <property type="entry name" value="CoA-Trfase_fam_III"/>
</dbReference>
<feature type="compositionally biased region" description="Low complexity" evidence="2">
    <location>
        <begin position="352"/>
        <end position="364"/>
    </location>
</feature>
<dbReference type="RefSeq" id="WP_163700688.1">
    <property type="nucleotide sequence ID" value="NZ_BLKS01000001.1"/>
</dbReference>
<dbReference type="Gene3D" id="3.30.1540.10">
    <property type="entry name" value="formyl-coa transferase, domain 3"/>
    <property type="match status" value="1"/>
</dbReference>
<organism evidence="3 4">
    <name type="scientific">Mycolicibacterium agri</name>
    <name type="common">Mycobacterium agri</name>
    <dbReference type="NCBI Taxonomy" id="36811"/>
    <lineage>
        <taxon>Bacteria</taxon>
        <taxon>Bacillati</taxon>
        <taxon>Actinomycetota</taxon>
        <taxon>Actinomycetes</taxon>
        <taxon>Mycobacteriales</taxon>
        <taxon>Mycobacteriaceae</taxon>
        <taxon>Mycolicibacterium</taxon>
    </lineage>
</organism>
<dbReference type="Gene3D" id="3.40.50.10540">
    <property type="entry name" value="Crotonobetainyl-coa:carnitine coa-transferase, domain 1"/>
    <property type="match status" value="1"/>
</dbReference>
<dbReference type="InterPro" id="IPR044855">
    <property type="entry name" value="CoA-Trfase_III_dom3_sf"/>
</dbReference>
<accession>A0A7I9W155</accession>
<gene>
    <name evidence="3" type="ORF">MAGR_27510</name>
</gene>
<proteinExistence type="predicted"/>
<dbReference type="Pfam" id="PF02515">
    <property type="entry name" value="CoA_transf_3"/>
    <property type="match status" value="1"/>
</dbReference>
<sequence>MTGQGPLAGIRVLEVGVMLAGPYATMMLADLGAEVIKIEPPGGEISRQVSDSYFASLNRNKQSVVLDLRSEGGQRRLGALVAESHALLVNMKPSAIRRLGLTYEALRRYNDKIVCVALTGFGMDGGDDPAFDYVIQAGTGVAAMTGEPDGPPTLPGYSAADNSTGLTAALGLVSQIVSGRGGQVEVSLRDVVLSQLNYRASAWLNDGVAPQRHPYGAHSYYVPAQLFPTADGYLALFITHDAFWRSFAAEADIEGFPTMAERAANRDEVLAVVTAALANDSAKGWEARLRPLGIPAAAVRSLPDALEAMPEVVVTAGEFRLVRSPIRVSGYEPEYLPPPQLDEHGPARAAHSYSTTTDSDSGTP</sequence>
<dbReference type="PANTHER" id="PTHR48207">
    <property type="entry name" value="SUCCINATE--HYDROXYMETHYLGLUTARATE COA-TRANSFERASE"/>
    <property type="match status" value="1"/>
</dbReference>
<name>A0A7I9W155_MYCAG</name>
<reference evidence="3 4" key="1">
    <citation type="journal article" date="2019" name="Emerg. Microbes Infect.">
        <title>Comprehensive subspecies identification of 175 nontuberculous mycobacteria species based on 7547 genomic profiles.</title>
        <authorList>
            <person name="Matsumoto Y."/>
            <person name="Kinjo T."/>
            <person name="Motooka D."/>
            <person name="Nabeya D."/>
            <person name="Jung N."/>
            <person name="Uechi K."/>
            <person name="Horii T."/>
            <person name="Iida T."/>
            <person name="Fujita J."/>
            <person name="Nakamura S."/>
        </authorList>
    </citation>
    <scope>NUCLEOTIDE SEQUENCE [LARGE SCALE GENOMIC DNA]</scope>
    <source>
        <strain evidence="3 4">JCM 6377</strain>
    </source>
</reference>